<dbReference type="PROSITE" id="PS51194">
    <property type="entry name" value="HELICASE_CTER"/>
    <property type="match status" value="1"/>
</dbReference>
<evidence type="ECO:0000259" key="10">
    <source>
        <dbReference type="PROSITE" id="PS51194"/>
    </source>
</evidence>
<organism evidence="11 12">
    <name type="scientific">Zostera marina</name>
    <name type="common">Eelgrass</name>
    <dbReference type="NCBI Taxonomy" id="29655"/>
    <lineage>
        <taxon>Eukaryota</taxon>
        <taxon>Viridiplantae</taxon>
        <taxon>Streptophyta</taxon>
        <taxon>Embryophyta</taxon>
        <taxon>Tracheophyta</taxon>
        <taxon>Spermatophyta</taxon>
        <taxon>Magnoliopsida</taxon>
        <taxon>Liliopsida</taxon>
        <taxon>Zosteraceae</taxon>
        <taxon>Zostera</taxon>
    </lineage>
</organism>
<accession>A0A0K9P7L0</accession>
<dbReference type="Gene3D" id="3.40.50.300">
    <property type="entry name" value="P-loop containing nucleotide triphosphate hydrolases"/>
    <property type="match status" value="1"/>
</dbReference>
<evidence type="ECO:0000313" key="11">
    <source>
        <dbReference type="EMBL" id="KMZ64140.1"/>
    </source>
</evidence>
<dbReference type="SMART" id="SM00490">
    <property type="entry name" value="HELICc"/>
    <property type="match status" value="1"/>
</dbReference>
<dbReference type="OMA" id="HEDIDWW"/>
<feature type="domain" description="Helicase C-terminal" evidence="10">
    <location>
        <begin position="166"/>
        <end position="334"/>
    </location>
</feature>
<dbReference type="Proteomes" id="UP000036987">
    <property type="component" value="Unassembled WGS sequence"/>
</dbReference>
<dbReference type="GO" id="GO:0005634">
    <property type="term" value="C:nucleus"/>
    <property type="evidence" value="ECO:0007669"/>
    <property type="project" value="UniProtKB-SubCell"/>
</dbReference>
<dbReference type="STRING" id="29655.A0A0K9P7L0"/>
<dbReference type="GO" id="GO:0016887">
    <property type="term" value="F:ATP hydrolysis activity"/>
    <property type="evidence" value="ECO:0007669"/>
    <property type="project" value="InterPro"/>
</dbReference>
<comment type="subcellular location">
    <subcellularLocation>
        <location evidence="1">Nucleus</location>
    </subcellularLocation>
</comment>
<reference evidence="12" key="1">
    <citation type="journal article" date="2016" name="Nature">
        <title>The genome of the seagrass Zostera marina reveals angiosperm adaptation to the sea.</title>
        <authorList>
            <person name="Olsen J.L."/>
            <person name="Rouze P."/>
            <person name="Verhelst B."/>
            <person name="Lin Y.-C."/>
            <person name="Bayer T."/>
            <person name="Collen J."/>
            <person name="Dattolo E."/>
            <person name="De Paoli E."/>
            <person name="Dittami S."/>
            <person name="Maumus F."/>
            <person name="Michel G."/>
            <person name="Kersting A."/>
            <person name="Lauritano C."/>
            <person name="Lohaus R."/>
            <person name="Toepel M."/>
            <person name="Tonon T."/>
            <person name="Vanneste K."/>
            <person name="Amirebrahimi M."/>
            <person name="Brakel J."/>
            <person name="Bostroem C."/>
            <person name="Chovatia M."/>
            <person name="Grimwood J."/>
            <person name="Jenkins J.W."/>
            <person name="Jueterbock A."/>
            <person name="Mraz A."/>
            <person name="Stam W.T."/>
            <person name="Tice H."/>
            <person name="Bornberg-Bauer E."/>
            <person name="Green P.J."/>
            <person name="Pearson G.A."/>
            <person name="Procaccini G."/>
            <person name="Duarte C.M."/>
            <person name="Schmutz J."/>
            <person name="Reusch T.B.H."/>
            <person name="Van de Peer Y."/>
        </authorList>
    </citation>
    <scope>NUCLEOTIDE SEQUENCE [LARGE SCALE GENOMIC DNA]</scope>
    <source>
        <strain evidence="12">cv. Finnish</strain>
    </source>
</reference>
<feature type="region of interest" description="Disordered" evidence="9">
    <location>
        <begin position="101"/>
        <end position="129"/>
    </location>
</feature>
<evidence type="ECO:0000313" key="12">
    <source>
        <dbReference type="Proteomes" id="UP000036987"/>
    </source>
</evidence>
<dbReference type="GO" id="GO:0005524">
    <property type="term" value="F:ATP binding"/>
    <property type="evidence" value="ECO:0007669"/>
    <property type="project" value="UniProtKB-KW"/>
</dbReference>
<comment type="caution">
    <text evidence="11">The sequence shown here is derived from an EMBL/GenBank/DDBJ whole genome shotgun (WGS) entry which is preliminary data.</text>
</comment>
<evidence type="ECO:0000256" key="7">
    <source>
        <dbReference type="ARBA" id="ARBA00023125"/>
    </source>
</evidence>
<dbReference type="EMBL" id="LFYR01001173">
    <property type="protein sequence ID" value="KMZ64140.1"/>
    <property type="molecule type" value="Genomic_DNA"/>
</dbReference>
<keyword evidence="5" id="KW-0347">Helicase</keyword>
<keyword evidence="3" id="KW-0547">Nucleotide-binding</keyword>
<sequence length="522" mass="60429">MNQRSHILYEQLKGFVQRRDMNVVKNDLPPKTVYVISVKLSPLQRKLYKKFLDVHATRRGSFFAGYQALAQIWNHPGLLQMAQEHRDSLLREDIVENFLDDDTSSDDNIEDGHIFDDDGQRSKNDSLHKRSDGISFHEDIDWWKDIICEKIYKEVDHSGKMVLLLDILSMSSEIGDKALIFSQSIATLDLIERFLSKLPRIGTQGKYWKHGKDWYRIDGRTKGSERQKIIDSFNDFSNTKVKCTLISTRAGSLGINLHSANRVIIFDGSWNPTNDLQAIYRAWRYGQQKPVFAYRLMAHGTMEEKIYKRQVKKEGLAARVMDRQQIHRTMSKEEMLHLFDFGDDESIDSVLGHNQQDPLPSNQDRTSNLSDFLNPKGISLSDKFMESLLNKHHPRWIQDYHEHETLFQENEDERLSKEEQDSAMETFLKTIEWEEVQRVSDVSTSYDKRAPRNPAPLTEERSLKVNTITSGLSNRQSSARKCTNLSHMLSLRSQGTKTGSKTICGDCSQEISWENLRIGKPK</sequence>
<keyword evidence="6" id="KW-0067">ATP-binding</keyword>
<dbReference type="SUPFAM" id="SSF52540">
    <property type="entry name" value="P-loop containing nucleoside triphosphate hydrolases"/>
    <property type="match status" value="1"/>
</dbReference>
<protein>
    <recommendedName>
        <fullName evidence="10">Helicase C-terminal domain-containing protein</fullName>
    </recommendedName>
</protein>
<keyword evidence="12" id="KW-1185">Reference proteome</keyword>
<keyword evidence="8" id="KW-0539">Nucleus</keyword>
<evidence type="ECO:0000256" key="2">
    <source>
        <dbReference type="ARBA" id="ARBA00007025"/>
    </source>
</evidence>
<gene>
    <name evidence="11" type="ORF">ZOSMA_37G00190</name>
</gene>
<evidence type="ECO:0000256" key="1">
    <source>
        <dbReference type="ARBA" id="ARBA00004123"/>
    </source>
</evidence>
<evidence type="ECO:0000256" key="5">
    <source>
        <dbReference type="ARBA" id="ARBA00022806"/>
    </source>
</evidence>
<dbReference type="GO" id="GO:0004386">
    <property type="term" value="F:helicase activity"/>
    <property type="evidence" value="ECO:0007669"/>
    <property type="project" value="UniProtKB-KW"/>
</dbReference>
<evidence type="ECO:0000256" key="8">
    <source>
        <dbReference type="ARBA" id="ARBA00023242"/>
    </source>
</evidence>
<dbReference type="InterPro" id="IPR044574">
    <property type="entry name" value="ARIP4-like"/>
</dbReference>
<dbReference type="OrthoDB" id="2020972at2759"/>
<feature type="compositionally biased region" description="Basic and acidic residues" evidence="9">
    <location>
        <begin position="110"/>
        <end position="129"/>
    </location>
</feature>
<evidence type="ECO:0000256" key="3">
    <source>
        <dbReference type="ARBA" id="ARBA00022741"/>
    </source>
</evidence>
<dbReference type="InterPro" id="IPR049730">
    <property type="entry name" value="SNF2/RAD54-like_C"/>
</dbReference>
<keyword evidence="7" id="KW-0238">DNA-binding</keyword>
<dbReference type="AlphaFoldDB" id="A0A0K9P7L0"/>
<evidence type="ECO:0000256" key="9">
    <source>
        <dbReference type="SAM" id="MobiDB-lite"/>
    </source>
</evidence>
<dbReference type="PANTHER" id="PTHR45797:SF1">
    <property type="entry name" value="HELICASE ARIP4"/>
    <property type="match status" value="1"/>
</dbReference>
<dbReference type="Pfam" id="PF00271">
    <property type="entry name" value="Helicase_C"/>
    <property type="match status" value="1"/>
</dbReference>
<dbReference type="InterPro" id="IPR001650">
    <property type="entry name" value="Helicase_C-like"/>
</dbReference>
<dbReference type="CDD" id="cd18793">
    <property type="entry name" value="SF2_C_SNF"/>
    <property type="match status" value="1"/>
</dbReference>
<evidence type="ECO:0000256" key="6">
    <source>
        <dbReference type="ARBA" id="ARBA00022840"/>
    </source>
</evidence>
<keyword evidence="4" id="KW-0378">Hydrolase</keyword>
<dbReference type="PANTHER" id="PTHR45797">
    <property type="entry name" value="RAD54-LIKE"/>
    <property type="match status" value="1"/>
</dbReference>
<proteinExistence type="inferred from homology"/>
<comment type="similarity">
    <text evidence="2">Belongs to the SNF2/RAD54 helicase family.</text>
</comment>
<evidence type="ECO:0000256" key="4">
    <source>
        <dbReference type="ARBA" id="ARBA00022801"/>
    </source>
</evidence>
<dbReference type="InterPro" id="IPR027417">
    <property type="entry name" value="P-loop_NTPase"/>
</dbReference>
<name>A0A0K9P7L0_ZOSMR</name>
<dbReference type="GO" id="GO:0003677">
    <property type="term" value="F:DNA binding"/>
    <property type="evidence" value="ECO:0007669"/>
    <property type="project" value="UniProtKB-KW"/>
</dbReference>